<dbReference type="Proteomes" id="UP000807469">
    <property type="component" value="Unassembled WGS sequence"/>
</dbReference>
<gene>
    <name evidence="2" type="ORF">BDN70DRAFT_881268</name>
</gene>
<feature type="compositionally biased region" description="Basic and acidic residues" evidence="1">
    <location>
        <begin position="69"/>
        <end position="82"/>
    </location>
</feature>
<feature type="compositionally biased region" description="Basic and acidic residues" evidence="1">
    <location>
        <begin position="114"/>
        <end position="144"/>
    </location>
</feature>
<feature type="compositionally biased region" description="Basic and acidic residues" evidence="1">
    <location>
        <begin position="161"/>
        <end position="182"/>
    </location>
</feature>
<proteinExistence type="predicted"/>
<dbReference type="AlphaFoldDB" id="A0A9P6CSJ1"/>
<dbReference type="EMBL" id="MU155263">
    <property type="protein sequence ID" value="KAF9477367.1"/>
    <property type="molecule type" value="Genomic_DNA"/>
</dbReference>
<reference evidence="2" key="1">
    <citation type="submission" date="2020-11" db="EMBL/GenBank/DDBJ databases">
        <authorList>
            <consortium name="DOE Joint Genome Institute"/>
            <person name="Ahrendt S."/>
            <person name="Riley R."/>
            <person name="Andreopoulos W."/>
            <person name="Labutti K."/>
            <person name="Pangilinan J."/>
            <person name="Ruiz-Duenas F.J."/>
            <person name="Barrasa J.M."/>
            <person name="Sanchez-Garcia M."/>
            <person name="Camarero S."/>
            <person name="Miyauchi S."/>
            <person name="Serrano A."/>
            <person name="Linde D."/>
            <person name="Babiker R."/>
            <person name="Drula E."/>
            <person name="Ayuso-Fernandez I."/>
            <person name="Pacheco R."/>
            <person name="Padilla G."/>
            <person name="Ferreira P."/>
            <person name="Barriuso J."/>
            <person name="Kellner H."/>
            <person name="Castanera R."/>
            <person name="Alfaro M."/>
            <person name="Ramirez L."/>
            <person name="Pisabarro A.G."/>
            <person name="Kuo A."/>
            <person name="Tritt A."/>
            <person name="Lipzen A."/>
            <person name="He G."/>
            <person name="Yan M."/>
            <person name="Ng V."/>
            <person name="Cullen D."/>
            <person name="Martin F."/>
            <person name="Rosso M.-N."/>
            <person name="Henrissat B."/>
            <person name="Hibbett D."/>
            <person name="Martinez A.T."/>
            <person name="Grigoriev I.V."/>
        </authorList>
    </citation>
    <scope>NUCLEOTIDE SEQUENCE</scope>
    <source>
        <strain evidence="2">CIRM-BRFM 674</strain>
    </source>
</reference>
<protein>
    <recommendedName>
        <fullName evidence="4">rRNA-processing protein FYV7</fullName>
    </recommendedName>
</protein>
<sequence>MSESAAASAKRKKPPTFQHLPEYKAKTLKKAWVQKTKIKSKWAAEKRKEGIDASSKLEIPVYEDEDRDERDNSPKQDQRTSDADSSEEEQGAPPSTAKSRRPQASVMHPSRAHIHPDLPVKPRPETDANDFKPAKKQKTSKDDAPEPISLRELTRQAYSKETLHNYKSDPLKKHCTRGDRGSRGGALGRGRGHGRGDGRSTTGRGQPNMKLRMNAMLAKIKQDFGS</sequence>
<comment type="caution">
    <text evidence="2">The sequence shown here is derived from an EMBL/GenBank/DDBJ whole genome shotgun (WGS) entry which is preliminary data.</text>
</comment>
<feature type="compositionally biased region" description="Basic and acidic residues" evidence="1">
    <location>
        <begin position="42"/>
        <end position="51"/>
    </location>
</feature>
<evidence type="ECO:0000313" key="3">
    <source>
        <dbReference type="Proteomes" id="UP000807469"/>
    </source>
</evidence>
<evidence type="ECO:0000256" key="1">
    <source>
        <dbReference type="SAM" id="MobiDB-lite"/>
    </source>
</evidence>
<evidence type="ECO:0000313" key="2">
    <source>
        <dbReference type="EMBL" id="KAF9477367.1"/>
    </source>
</evidence>
<name>A0A9P6CSJ1_9AGAR</name>
<feature type="region of interest" description="Disordered" evidence="1">
    <location>
        <begin position="38"/>
        <end position="211"/>
    </location>
</feature>
<keyword evidence="3" id="KW-1185">Reference proteome</keyword>
<accession>A0A9P6CSJ1</accession>
<evidence type="ECO:0008006" key="4">
    <source>
        <dbReference type="Google" id="ProtNLM"/>
    </source>
</evidence>
<organism evidence="2 3">
    <name type="scientific">Pholiota conissans</name>
    <dbReference type="NCBI Taxonomy" id="109636"/>
    <lineage>
        <taxon>Eukaryota</taxon>
        <taxon>Fungi</taxon>
        <taxon>Dikarya</taxon>
        <taxon>Basidiomycota</taxon>
        <taxon>Agaricomycotina</taxon>
        <taxon>Agaricomycetes</taxon>
        <taxon>Agaricomycetidae</taxon>
        <taxon>Agaricales</taxon>
        <taxon>Agaricineae</taxon>
        <taxon>Strophariaceae</taxon>
        <taxon>Pholiota</taxon>
    </lineage>
</organism>
<dbReference type="OrthoDB" id="3365439at2759"/>
<feature type="region of interest" description="Disordered" evidence="1">
    <location>
        <begin position="1"/>
        <end position="22"/>
    </location>
</feature>